<dbReference type="PRINTS" id="PR00139">
    <property type="entry name" value="ASNGLNASE"/>
</dbReference>
<dbReference type="PROSITE" id="PS00917">
    <property type="entry name" value="ASN_GLN_ASE_2"/>
    <property type="match status" value="1"/>
</dbReference>
<dbReference type="PROSITE" id="PS00144">
    <property type="entry name" value="ASN_GLN_ASE_1"/>
    <property type="match status" value="1"/>
</dbReference>
<gene>
    <name evidence="8" type="ORF">DHf2319_03775</name>
</gene>
<keyword evidence="9" id="KW-1185">Reference proteome</keyword>
<dbReference type="InterPro" id="IPR027474">
    <property type="entry name" value="L-asparaginase_N"/>
</dbReference>
<keyword evidence="2 8" id="KW-0378">Hydrolase</keyword>
<feature type="active site" evidence="4">
    <location>
        <position position="95"/>
    </location>
</feature>
<dbReference type="InterPro" id="IPR040919">
    <property type="entry name" value="Asparaginase_C"/>
</dbReference>
<dbReference type="InterPro" id="IPR006034">
    <property type="entry name" value="Asparaginase/glutaminase-like"/>
</dbReference>
<protein>
    <submittedName>
        <fullName evidence="8">Type II asparaginase</fullName>
        <ecNumber evidence="8">3.5.1.1</ecNumber>
    </submittedName>
</protein>
<evidence type="ECO:0000256" key="5">
    <source>
        <dbReference type="RuleBase" id="RU004456"/>
    </source>
</evidence>
<dbReference type="GO" id="GO:0004067">
    <property type="term" value="F:asparaginase activity"/>
    <property type="evidence" value="ECO:0007669"/>
    <property type="project" value="UniProtKB-EC"/>
</dbReference>
<name>A0ABY4ASL9_9BURK</name>
<dbReference type="Proteomes" id="UP000831607">
    <property type="component" value="Chromosome"/>
</dbReference>
<evidence type="ECO:0000256" key="1">
    <source>
        <dbReference type="ARBA" id="ARBA00010518"/>
    </source>
</evidence>
<feature type="domain" description="Asparaginase/glutaminase C-terminal" evidence="7">
    <location>
        <begin position="221"/>
        <end position="327"/>
    </location>
</feature>
<sequence>MIDNKPRIAIVATGGTIASTAADKTQLADYKVSAGVSDLVAAVPALESLADFEFEQICNIESHGIDDAVLMRIAQAVQRFCDRSDIDGVVITHGTDTLEETAFFLHLTVDTTKPIVLVGAMRPGSAVSADGPLNLFHAVAVAGNPTSHGRGVLVVMNDRIASARHVTKGHANGVDAFVPTEFGYLGLVFGRWVQYHSRVELPHTANSDFKRAFEQGNLPPVDVIYDHQGADTHHYRASIGCAKGIVLAATGQGSLSPQAKQGAEMARDAGVVIVRSTRVWQGVVRSSEKDDRFGTVAGYTLNPAKARILLRLALRSTDDLSQIRAWFTRY</sequence>
<dbReference type="PANTHER" id="PTHR11707">
    <property type="entry name" value="L-ASPARAGINASE"/>
    <property type="match status" value="1"/>
</dbReference>
<proteinExistence type="inferred from homology"/>
<dbReference type="EMBL" id="CP063982">
    <property type="protein sequence ID" value="UOD51034.1"/>
    <property type="molecule type" value="Genomic_DNA"/>
</dbReference>
<dbReference type="InterPro" id="IPR027473">
    <property type="entry name" value="L-asparaginase_C"/>
</dbReference>
<dbReference type="PROSITE" id="PS51732">
    <property type="entry name" value="ASN_GLN_ASE_3"/>
    <property type="match status" value="1"/>
</dbReference>
<dbReference type="InterPro" id="IPR037152">
    <property type="entry name" value="L-asparaginase_N_sf"/>
</dbReference>
<dbReference type="InterPro" id="IPR020827">
    <property type="entry name" value="Asparaginase/glutaminase_AS1"/>
</dbReference>
<dbReference type="SUPFAM" id="SSF53774">
    <property type="entry name" value="Glutaminase/Asparaginase"/>
    <property type="match status" value="1"/>
</dbReference>
<evidence type="ECO:0000256" key="3">
    <source>
        <dbReference type="PROSITE-ProRule" id="PRU10099"/>
    </source>
</evidence>
<dbReference type="Gene3D" id="3.40.50.40">
    <property type="match status" value="1"/>
</dbReference>
<accession>A0ABY4ASL9</accession>
<dbReference type="InterPro" id="IPR027475">
    <property type="entry name" value="Asparaginase/glutaminase_AS2"/>
</dbReference>
<feature type="active site" evidence="3">
    <location>
        <position position="16"/>
    </location>
</feature>
<dbReference type="NCBIfam" id="TIGR00520">
    <property type="entry name" value="asnASE_II"/>
    <property type="match status" value="1"/>
</dbReference>
<evidence type="ECO:0000256" key="4">
    <source>
        <dbReference type="PROSITE-ProRule" id="PRU10100"/>
    </source>
</evidence>
<comment type="similarity">
    <text evidence="1 5">Belongs to the asparaginase 1 family.</text>
</comment>
<feature type="domain" description="L-asparaginase N-terminal" evidence="6">
    <location>
        <begin position="7"/>
        <end position="198"/>
    </location>
</feature>
<dbReference type="Pfam" id="PF00710">
    <property type="entry name" value="Asparaginase"/>
    <property type="match status" value="1"/>
</dbReference>
<organism evidence="8 9">
    <name type="scientific">Orrella daihaiensis</name>
    <dbReference type="NCBI Taxonomy" id="2782176"/>
    <lineage>
        <taxon>Bacteria</taxon>
        <taxon>Pseudomonadati</taxon>
        <taxon>Pseudomonadota</taxon>
        <taxon>Betaproteobacteria</taxon>
        <taxon>Burkholderiales</taxon>
        <taxon>Alcaligenaceae</taxon>
        <taxon>Orrella</taxon>
    </lineage>
</organism>
<dbReference type="Pfam" id="PF17763">
    <property type="entry name" value="Asparaginase_C"/>
    <property type="match status" value="1"/>
</dbReference>
<evidence type="ECO:0000259" key="6">
    <source>
        <dbReference type="Pfam" id="PF00710"/>
    </source>
</evidence>
<dbReference type="PIRSF" id="PIRSF001220">
    <property type="entry name" value="L-ASNase_gatD"/>
    <property type="match status" value="1"/>
</dbReference>
<dbReference type="PIRSF" id="PIRSF500176">
    <property type="entry name" value="L_ASNase"/>
    <property type="match status" value="1"/>
</dbReference>
<evidence type="ECO:0000259" key="7">
    <source>
        <dbReference type="Pfam" id="PF17763"/>
    </source>
</evidence>
<dbReference type="RefSeq" id="WP_243479461.1">
    <property type="nucleotide sequence ID" value="NZ_CP063982.1"/>
</dbReference>
<evidence type="ECO:0000313" key="9">
    <source>
        <dbReference type="Proteomes" id="UP000831607"/>
    </source>
</evidence>
<dbReference type="SMART" id="SM00870">
    <property type="entry name" value="Asparaginase"/>
    <property type="match status" value="1"/>
</dbReference>
<dbReference type="PANTHER" id="PTHR11707:SF28">
    <property type="entry name" value="60 KDA LYSOPHOSPHOLIPASE"/>
    <property type="match status" value="1"/>
</dbReference>
<evidence type="ECO:0000256" key="2">
    <source>
        <dbReference type="ARBA" id="ARBA00022801"/>
    </source>
</evidence>
<dbReference type="EC" id="3.5.1.1" evidence="8"/>
<dbReference type="InterPro" id="IPR036152">
    <property type="entry name" value="Asp/glu_Ase-like_sf"/>
</dbReference>
<dbReference type="InterPro" id="IPR004550">
    <property type="entry name" value="AsnASE_II"/>
</dbReference>
<evidence type="ECO:0000313" key="8">
    <source>
        <dbReference type="EMBL" id="UOD51034.1"/>
    </source>
</evidence>
<dbReference type="Gene3D" id="3.40.50.1170">
    <property type="entry name" value="L-asparaginase, N-terminal domain"/>
    <property type="match status" value="1"/>
</dbReference>
<reference evidence="8 9" key="1">
    <citation type="submission" date="2020-11" db="EMBL/GenBank/DDBJ databases">
        <title>Algicoccus daihaiensis sp.nov., isolated from Daihai Lake in Inner Mongolia.</title>
        <authorList>
            <person name="Kai J."/>
        </authorList>
    </citation>
    <scope>NUCLEOTIDE SEQUENCE [LARGE SCALE GENOMIC DNA]</scope>
    <source>
        <strain evidence="9">f23</strain>
    </source>
</reference>
<dbReference type="CDD" id="cd08964">
    <property type="entry name" value="L-asparaginase_II"/>
    <property type="match status" value="1"/>
</dbReference>